<name>A0A0D0QI61_9RHOB</name>
<evidence type="ECO:0000256" key="6">
    <source>
        <dbReference type="HAMAP-Rule" id="MF_01345"/>
    </source>
</evidence>
<evidence type="ECO:0000256" key="2">
    <source>
        <dbReference type="ARBA" id="ARBA00022730"/>
    </source>
</evidence>
<dbReference type="STRING" id="1123501.Wenmar_01066"/>
<dbReference type="HAMAP" id="MF_01345_B">
    <property type="entry name" value="Ribosomal_uS17_B"/>
    <property type="match status" value="1"/>
</dbReference>
<dbReference type="EMBL" id="AONG01000005">
    <property type="protein sequence ID" value="KIQ70688.1"/>
    <property type="molecule type" value="Genomic_DNA"/>
</dbReference>
<dbReference type="eggNOG" id="COG0186">
    <property type="taxonomic scope" value="Bacteria"/>
</dbReference>
<reference evidence="7 8" key="1">
    <citation type="submission" date="2013-01" db="EMBL/GenBank/DDBJ databases">
        <authorList>
            <person name="Fiebig A."/>
            <person name="Goeker M."/>
            <person name="Klenk H.-P.P."/>
        </authorList>
    </citation>
    <scope>NUCLEOTIDE SEQUENCE [LARGE SCALE GENOMIC DNA]</scope>
    <source>
        <strain evidence="7 8">DSM 24838</strain>
    </source>
</reference>
<evidence type="ECO:0000256" key="4">
    <source>
        <dbReference type="ARBA" id="ARBA00022980"/>
    </source>
</evidence>
<keyword evidence="3 6" id="KW-0694">RNA-binding</keyword>
<sequence>MPKRILQGVVTSDKNAQTVTVIVERRFKHPLLKKTVRSSKKYRAHDENNTFKTGDTVRIQECAPKSKTKRWEVVAE</sequence>
<comment type="subunit">
    <text evidence="6">Part of the 30S ribosomal subunit.</text>
</comment>
<evidence type="ECO:0000313" key="8">
    <source>
        <dbReference type="Proteomes" id="UP000035100"/>
    </source>
</evidence>
<keyword evidence="4 6" id="KW-0689">Ribosomal protein</keyword>
<comment type="similarity">
    <text evidence="1 6">Belongs to the universal ribosomal protein uS17 family.</text>
</comment>
<dbReference type="NCBIfam" id="NF004123">
    <property type="entry name" value="PRK05610.1"/>
    <property type="match status" value="1"/>
</dbReference>
<dbReference type="InterPro" id="IPR012340">
    <property type="entry name" value="NA-bd_OB-fold"/>
</dbReference>
<keyword evidence="8" id="KW-1185">Reference proteome</keyword>
<organism evidence="7 8">
    <name type="scientific">Wenxinia marina DSM 24838</name>
    <dbReference type="NCBI Taxonomy" id="1123501"/>
    <lineage>
        <taxon>Bacteria</taxon>
        <taxon>Pseudomonadati</taxon>
        <taxon>Pseudomonadota</taxon>
        <taxon>Alphaproteobacteria</taxon>
        <taxon>Rhodobacterales</taxon>
        <taxon>Roseobacteraceae</taxon>
        <taxon>Wenxinia</taxon>
    </lineage>
</organism>
<comment type="caution">
    <text evidence="7">The sequence shown here is derived from an EMBL/GenBank/DDBJ whole genome shotgun (WGS) entry which is preliminary data.</text>
</comment>
<dbReference type="GO" id="GO:0003735">
    <property type="term" value="F:structural constituent of ribosome"/>
    <property type="evidence" value="ECO:0007669"/>
    <property type="project" value="UniProtKB-UniRule"/>
</dbReference>
<dbReference type="CDD" id="cd00364">
    <property type="entry name" value="Ribosomal_uS17"/>
    <property type="match status" value="1"/>
</dbReference>
<dbReference type="OrthoDB" id="9811714at2"/>
<gene>
    <name evidence="6" type="primary">rpsQ</name>
    <name evidence="7" type="ORF">Wenmar_01066</name>
</gene>
<dbReference type="RefSeq" id="WP_018302848.1">
    <property type="nucleotide sequence ID" value="NZ_KB902288.1"/>
</dbReference>
<accession>A0A0D0QI61</accession>
<dbReference type="PANTHER" id="PTHR10744">
    <property type="entry name" value="40S RIBOSOMAL PROTEIN S11 FAMILY MEMBER"/>
    <property type="match status" value="1"/>
</dbReference>
<dbReference type="Proteomes" id="UP000035100">
    <property type="component" value="Unassembled WGS sequence"/>
</dbReference>
<dbReference type="Pfam" id="PF00366">
    <property type="entry name" value="Ribosomal_S17"/>
    <property type="match status" value="1"/>
</dbReference>
<proteinExistence type="inferred from homology"/>
<dbReference type="SUPFAM" id="SSF50249">
    <property type="entry name" value="Nucleic acid-binding proteins"/>
    <property type="match status" value="1"/>
</dbReference>
<evidence type="ECO:0000256" key="1">
    <source>
        <dbReference type="ARBA" id="ARBA00010254"/>
    </source>
</evidence>
<dbReference type="GO" id="GO:0019843">
    <property type="term" value="F:rRNA binding"/>
    <property type="evidence" value="ECO:0007669"/>
    <property type="project" value="UniProtKB-UniRule"/>
</dbReference>
<evidence type="ECO:0000256" key="5">
    <source>
        <dbReference type="ARBA" id="ARBA00023274"/>
    </source>
</evidence>
<dbReference type="PRINTS" id="PR00973">
    <property type="entry name" value="RIBOSOMALS17"/>
</dbReference>
<protein>
    <recommendedName>
        <fullName evidence="6">Small ribosomal subunit protein uS17</fullName>
    </recommendedName>
</protein>
<dbReference type="GO" id="GO:0022627">
    <property type="term" value="C:cytosolic small ribosomal subunit"/>
    <property type="evidence" value="ECO:0007669"/>
    <property type="project" value="UniProtKB-UniRule"/>
</dbReference>
<keyword evidence="5 6" id="KW-0687">Ribonucleoprotein</keyword>
<dbReference type="InterPro" id="IPR000266">
    <property type="entry name" value="Ribosomal_uS17"/>
</dbReference>
<dbReference type="PATRIC" id="fig|1123501.6.peg.1138"/>
<dbReference type="PANTHER" id="PTHR10744:SF1">
    <property type="entry name" value="SMALL RIBOSOMAL SUBUNIT PROTEIN US17M"/>
    <property type="match status" value="1"/>
</dbReference>
<dbReference type="AlphaFoldDB" id="A0A0D0QI61"/>
<keyword evidence="2 6" id="KW-0699">rRNA-binding</keyword>
<dbReference type="NCBIfam" id="TIGR03635">
    <property type="entry name" value="uS17_bact"/>
    <property type="match status" value="1"/>
</dbReference>
<evidence type="ECO:0000256" key="3">
    <source>
        <dbReference type="ARBA" id="ARBA00022884"/>
    </source>
</evidence>
<dbReference type="Gene3D" id="2.40.50.140">
    <property type="entry name" value="Nucleic acid-binding proteins"/>
    <property type="match status" value="1"/>
</dbReference>
<dbReference type="InterPro" id="IPR019984">
    <property type="entry name" value="Ribosomal_uS17_bact/chlr"/>
</dbReference>
<dbReference type="GO" id="GO:0006412">
    <property type="term" value="P:translation"/>
    <property type="evidence" value="ECO:0007669"/>
    <property type="project" value="UniProtKB-UniRule"/>
</dbReference>
<evidence type="ECO:0000313" key="7">
    <source>
        <dbReference type="EMBL" id="KIQ70688.1"/>
    </source>
</evidence>
<comment type="function">
    <text evidence="6">One of the primary rRNA binding proteins, it binds specifically to the 5'-end of 16S ribosomal RNA.</text>
</comment>